<proteinExistence type="predicted"/>
<dbReference type="InterPro" id="IPR046960">
    <property type="entry name" value="PPR_At4g14850-like_plant"/>
</dbReference>
<protein>
    <recommendedName>
        <fullName evidence="5">Pentatricopeptide repeat-containing protein</fullName>
    </recommendedName>
</protein>
<feature type="repeat" description="PPR" evidence="2">
    <location>
        <begin position="138"/>
        <end position="172"/>
    </location>
</feature>
<dbReference type="GO" id="GO:0003723">
    <property type="term" value="F:RNA binding"/>
    <property type="evidence" value="ECO:0007669"/>
    <property type="project" value="InterPro"/>
</dbReference>
<dbReference type="InterPro" id="IPR011990">
    <property type="entry name" value="TPR-like_helical_dom_sf"/>
</dbReference>
<dbReference type="PROSITE" id="PS51375">
    <property type="entry name" value="PPR"/>
    <property type="match status" value="3"/>
</dbReference>
<keyword evidence="1" id="KW-0677">Repeat</keyword>
<feature type="repeat" description="PPR" evidence="2">
    <location>
        <begin position="273"/>
        <end position="307"/>
    </location>
</feature>
<evidence type="ECO:0008006" key="5">
    <source>
        <dbReference type="Google" id="ProtNLM"/>
    </source>
</evidence>
<dbReference type="NCBIfam" id="TIGR00756">
    <property type="entry name" value="PPR"/>
    <property type="match status" value="4"/>
</dbReference>
<name>A0A9Q0QX69_9MAGN</name>
<accession>A0A9Q0QX69</accession>
<dbReference type="OrthoDB" id="185373at2759"/>
<evidence type="ECO:0000313" key="3">
    <source>
        <dbReference type="EMBL" id="KAJ4975385.1"/>
    </source>
</evidence>
<organism evidence="3 4">
    <name type="scientific">Protea cynaroides</name>
    <dbReference type="NCBI Taxonomy" id="273540"/>
    <lineage>
        <taxon>Eukaryota</taxon>
        <taxon>Viridiplantae</taxon>
        <taxon>Streptophyta</taxon>
        <taxon>Embryophyta</taxon>
        <taxon>Tracheophyta</taxon>
        <taxon>Spermatophyta</taxon>
        <taxon>Magnoliopsida</taxon>
        <taxon>Proteales</taxon>
        <taxon>Proteaceae</taxon>
        <taxon>Protea</taxon>
    </lineage>
</organism>
<comment type="caution">
    <text evidence="3">The sequence shown here is derived from an EMBL/GenBank/DDBJ whole genome shotgun (WGS) entry which is preliminary data.</text>
</comment>
<dbReference type="AlphaFoldDB" id="A0A9Q0QX69"/>
<evidence type="ECO:0000256" key="1">
    <source>
        <dbReference type="ARBA" id="ARBA00022737"/>
    </source>
</evidence>
<dbReference type="PANTHER" id="PTHR47926:SF452">
    <property type="entry name" value="PENTATRICOPEPTIDE REPEAT-CONTAINING PROTEIN"/>
    <property type="match status" value="1"/>
</dbReference>
<evidence type="ECO:0000256" key="2">
    <source>
        <dbReference type="PROSITE-ProRule" id="PRU00708"/>
    </source>
</evidence>
<gene>
    <name evidence="3" type="ORF">NE237_000491</name>
</gene>
<dbReference type="FunFam" id="1.25.40.10:FF:000790">
    <property type="entry name" value="Pentatricopeptide repeat-containing protein"/>
    <property type="match status" value="1"/>
</dbReference>
<feature type="repeat" description="PPR" evidence="2">
    <location>
        <begin position="308"/>
        <end position="343"/>
    </location>
</feature>
<dbReference type="EMBL" id="JAMYWD010000003">
    <property type="protein sequence ID" value="KAJ4975385.1"/>
    <property type="molecule type" value="Genomic_DNA"/>
</dbReference>
<dbReference type="Pfam" id="PF01535">
    <property type="entry name" value="PPR"/>
    <property type="match status" value="3"/>
</dbReference>
<dbReference type="Gene3D" id="1.25.40.10">
    <property type="entry name" value="Tetratricopeptide repeat domain"/>
    <property type="match status" value="3"/>
</dbReference>
<dbReference type="InterPro" id="IPR002885">
    <property type="entry name" value="PPR_rpt"/>
</dbReference>
<keyword evidence="4" id="KW-1185">Reference proteome</keyword>
<evidence type="ECO:0000313" key="4">
    <source>
        <dbReference type="Proteomes" id="UP001141806"/>
    </source>
</evidence>
<dbReference type="Pfam" id="PF13041">
    <property type="entry name" value="PPR_2"/>
    <property type="match status" value="1"/>
</dbReference>
<reference evidence="3" key="1">
    <citation type="journal article" date="2023" name="Plant J.">
        <title>The genome of the king protea, Protea cynaroides.</title>
        <authorList>
            <person name="Chang J."/>
            <person name="Duong T.A."/>
            <person name="Schoeman C."/>
            <person name="Ma X."/>
            <person name="Roodt D."/>
            <person name="Barker N."/>
            <person name="Li Z."/>
            <person name="Van de Peer Y."/>
            <person name="Mizrachi E."/>
        </authorList>
    </citation>
    <scope>NUCLEOTIDE SEQUENCE</scope>
    <source>
        <tissue evidence="3">Young leaves</tissue>
    </source>
</reference>
<dbReference type="InterPro" id="IPR046848">
    <property type="entry name" value="E_motif"/>
</dbReference>
<dbReference type="PANTHER" id="PTHR47926">
    <property type="entry name" value="PENTATRICOPEPTIDE REPEAT-CONTAINING PROTEIN"/>
    <property type="match status" value="1"/>
</dbReference>
<dbReference type="Pfam" id="PF20431">
    <property type="entry name" value="E_motif"/>
    <property type="match status" value="1"/>
</dbReference>
<dbReference type="Proteomes" id="UP001141806">
    <property type="component" value="Unassembled WGS sequence"/>
</dbReference>
<sequence>MSSNASLMLSLNREARALLFIYSRLSNPKKGYYQLSWFSKPFSSWASAIRRASSPYSALRIYTEMQRQSIPFDSHSVLFTLKSCTHLQNLPLIRHLHSHLLKIGFNSHVYVATSLLYAYAVAFFDDARLLFDEMPERNTVTWNTMVTGYFRLGDMEKARLVFESMPDRDLASWSAMIAGYMGLGDWERGLTLFREMMINEPLKPDQVTLGSILSGCAHMGSLGLLVGKSIHGFTVKNGWELNVALGTVLLDMYAKCGFLKSTYLIFERMQERNVLSWSAMICGLAQNGCAEEALSMFEKMKEAGVRPNEITFTGILSACAHAGLVDEGRKYFYSMVEEYGLAPRIQNYGCMVDLLGKAGLLEEAYKVIKTMKLEPNVIVWSSFLAACKLHKQFEMGERVIEQVLQVVRPENDGGVYSLICDIYVLNEKWDEAERVRDSMINQNVKKVRGSSFIRCCSN</sequence>
<dbReference type="GO" id="GO:0009451">
    <property type="term" value="P:RNA modification"/>
    <property type="evidence" value="ECO:0007669"/>
    <property type="project" value="InterPro"/>
</dbReference>